<feature type="signal peptide" evidence="9">
    <location>
        <begin position="1"/>
        <end position="30"/>
    </location>
</feature>
<dbReference type="PANTHER" id="PTHR23037">
    <property type="entry name" value="CYTOKINE RECEPTOR"/>
    <property type="match status" value="1"/>
</dbReference>
<evidence type="ECO:0000313" key="11">
    <source>
        <dbReference type="Ensembl" id="ENSCMIP00000022106.1"/>
    </source>
</evidence>
<dbReference type="RefSeq" id="XP_007890565.1">
    <property type="nucleotide sequence ID" value="XM_007892374.2"/>
</dbReference>
<evidence type="ECO:0000256" key="3">
    <source>
        <dbReference type="ARBA" id="ARBA00022729"/>
    </source>
</evidence>
<evidence type="ECO:0000259" key="10">
    <source>
        <dbReference type="PROSITE" id="PS50853"/>
    </source>
</evidence>
<keyword evidence="6" id="KW-0675">Receptor</keyword>
<evidence type="ECO:0000313" key="12">
    <source>
        <dbReference type="Proteomes" id="UP000314986"/>
    </source>
</evidence>
<evidence type="ECO:0000256" key="7">
    <source>
        <dbReference type="ARBA" id="ARBA00023180"/>
    </source>
</evidence>
<dbReference type="InterPro" id="IPR013783">
    <property type="entry name" value="Ig-like_fold"/>
</dbReference>
<proteinExistence type="predicted"/>
<feature type="chain" id="PRO_5021331065" description="Fibronectin type-III domain-containing protein" evidence="9">
    <location>
        <begin position="31"/>
        <end position="466"/>
    </location>
</feature>
<feature type="domain" description="Fibronectin type-III" evidence="10">
    <location>
        <begin position="245"/>
        <end position="339"/>
    </location>
</feature>
<reference evidence="12" key="2">
    <citation type="journal article" date="2007" name="PLoS Biol.">
        <title>Survey sequencing and comparative analysis of the elephant shark (Callorhinchus milii) genome.</title>
        <authorList>
            <person name="Venkatesh B."/>
            <person name="Kirkness E.F."/>
            <person name="Loh Y.H."/>
            <person name="Halpern A.L."/>
            <person name="Lee A.P."/>
            <person name="Johnson J."/>
            <person name="Dandona N."/>
            <person name="Viswanathan L.D."/>
            <person name="Tay A."/>
            <person name="Venter J.C."/>
            <person name="Strausberg R.L."/>
            <person name="Brenner S."/>
        </authorList>
    </citation>
    <scope>NUCLEOTIDE SEQUENCE [LARGE SCALE GENOMIC DNA]</scope>
</reference>
<dbReference type="GeneTree" id="ENSGT00940000160896"/>
<dbReference type="InterPro" id="IPR003961">
    <property type="entry name" value="FN3_dom"/>
</dbReference>
<protein>
    <recommendedName>
        <fullName evidence="10">Fibronectin type-III domain-containing protein</fullName>
    </recommendedName>
</protein>
<evidence type="ECO:0000256" key="9">
    <source>
        <dbReference type="SAM" id="SignalP"/>
    </source>
</evidence>
<feature type="transmembrane region" description="Helical" evidence="8">
    <location>
        <begin position="345"/>
        <end position="366"/>
    </location>
</feature>
<dbReference type="SUPFAM" id="SSF49265">
    <property type="entry name" value="Fibronectin type III"/>
    <property type="match status" value="2"/>
</dbReference>
<dbReference type="Proteomes" id="UP000314986">
    <property type="component" value="Unassembled WGS sequence"/>
</dbReference>
<keyword evidence="4 8" id="KW-1133">Transmembrane helix</keyword>
<dbReference type="Pfam" id="PF09240">
    <property type="entry name" value="IL6Ra-bind"/>
    <property type="match status" value="1"/>
</dbReference>
<dbReference type="InterPro" id="IPR036116">
    <property type="entry name" value="FN3_sf"/>
</dbReference>
<dbReference type="InterPro" id="IPR040566">
    <property type="entry name" value="Il13Ra_Ig"/>
</dbReference>
<evidence type="ECO:0000256" key="6">
    <source>
        <dbReference type="ARBA" id="ARBA00023170"/>
    </source>
</evidence>
<dbReference type="PROSITE" id="PS50853">
    <property type="entry name" value="FN3"/>
    <property type="match status" value="1"/>
</dbReference>
<dbReference type="STRING" id="7868.ENSCMIP00000022106"/>
<reference evidence="12" key="1">
    <citation type="journal article" date="2006" name="Science">
        <title>Ancient noncoding elements conserved in the human genome.</title>
        <authorList>
            <person name="Venkatesh B."/>
            <person name="Kirkness E.F."/>
            <person name="Loh Y.H."/>
            <person name="Halpern A.L."/>
            <person name="Lee A.P."/>
            <person name="Johnson J."/>
            <person name="Dandona N."/>
            <person name="Viswanathan L.D."/>
            <person name="Tay A."/>
            <person name="Venter J.C."/>
            <person name="Strausberg R.L."/>
            <person name="Brenner S."/>
        </authorList>
    </citation>
    <scope>NUCLEOTIDE SEQUENCE [LARGE SCALE GENOMIC DNA]</scope>
</reference>
<dbReference type="OMA" id="NFEYINC"/>
<sequence>MVVHKKLSHTMCGLLSFVLLLMCLSCPGDSSVTSGASPYKTAVLLPCPDHLNFTLRGLCVVTWTWIWKPPDCVKNLVRYESQQKYGSPNWEETKINPHLNRTEVVNLNEGISFRVRAKVNSGDNNCAESSWCQIYIRPPPGNPETAVRNFGCILYNFEYINCTWDIGNKAPANTTYWLQYWQSDVEGVQNCKTYIMKENKVVGCQLQKDEFNRELDFNICVGSESPDIKSYYYTLHSQGFVKLSPPSNVSVSRNKQNFTIKWKIPSTLKEQCVDYNVKIKVDNNDWEEINIAERTEVTYPVRSPESHQYTIKVRAIYTDRCGMNGKWSEWSSESTFGEESFNWRIPFFIIVVIFVAFAAILLLTYLKRLQILILPPIPDPAKMFKGVFGDQNVDFSTWIKQPKENMTWKPEEEVTCPVLTVEKIKVYGKEGNFSENEMLEEQTLPVYANKDGSVDDNCMLYNMVTL</sequence>
<reference evidence="11" key="4">
    <citation type="submission" date="2025-08" db="UniProtKB">
        <authorList>
            <consortium name="Ensembl"/>
        </authorList>
    </citation>
    <scope>IDENTIFICATION</scope>
</reference>
<gene>
    <name evidence="11" type="primary">LOC103177953</name>
</gene>
<dbReference type="InParanoid" id="A0A4W3I3U9"/>
<organism evidence="11 12">
    <name type="scientific">Callorhinchus milii</name>
    <name type="common">Ghost shark</name>
    <dbReference type="NCBI Taxonomy" id="7868"/>
    <lineage>
        <taxon>Eukaryota</taxon>
        <taxon>Metazoa</taxon>
        <taxon>Chordata</taxon>
        <taxon>Craniata</taxon>
        <taxon>Vertebrata</taxon>
        <taxon>Chondrichthyes</taxon>
        <taxon>Holocephali</taxon>
        <taxon>Chimaeriformes</taxon>
        <taxon>Callorhinchidae</taxon>
        <taxon>Callorhinchus</taxon>
    </lineage>
</organism>
<dbReference type="CDD" id="cd00063">
    <property type="entry name" value="FN3"/>
    <property type="match status" value="1"/>
</dbReference>
<dbReference type="GO" id="GO:0004896">
    <property type="term" value="F:cytokine receptor activity"/>
    <property type="evidence" value="ECO:0007669"/>
    <property type="project" value="TreeGrafter"/>
</dbReference>
<keyword evidence="3 9" id="KW-0732">Signal</keyword>
<keyword evidence="12" id="KW-1185">Reference proteome</keyword>
<evidence type="ECO:0000256" key="5">
    <source>
        <dbReference type="ARBA" id="ARBA00023136"/>
    </source>
</evidence>
<reference evidence="12" key="3">
    <citation type="journal article" date="2014" name="Nature">
        <title>Elephant shark genome provides unique insights into gnathostome evolution.</title>
        <authorList>
            <consortium name="International Elephant Shark Genome Sequencing Consortium"/>
            <person name="Venkatesh B."/>
            <person name="Lee A.P."/>
            <person name="Ravi V."/>
            <person name="Maurya A.K."/>
            <person name="Lian M.M."/>
            <person name="Swann J.B."/>
            <person name="Ohta Y."/>
            <person name="Flajnik M.F."/>
            <person name="Sutoh Y."/>
            <person name="Kasahara M."/>
            <person name="Hoon S."/>
            <person name="Gangu V."/>
            <person name="Roy S.W."/>
            <person name="Irimia M."/>
            <person name="Korzh V."/>
            <person name="Kondrychyn I."/>
            <person name="Lim Z.W."/>
            <person name="Tay B.H."/>
            <person name="Tohari S."/>
            <person name="Kong K.W."/>
            <person name="Ho S."/>
            <person name="Lorente-Galdos B."/>
            <person name="Quilez J."/>
            <person name="Marques-Bonet T."/>
            <person name="Raney B.J."/>
            <person name="Ingham P.W."/>
            <person name="Tay A."/>
            <person name="Hillier L.W."/>
            <person name="Minx P."/>
            <person name="Boehm T."/>
            <person name="Wilson R.K."/>
            <person name="Brenner S."/>
            <person name="Warren W.C."/>
        </authorList>
    </citation>
    <scope>NUCLEOTIDE SEQUENCE [LARGE SCALE GENOMIC DNA]</scope>
</reference>
<evidence type="ECO:0000256" key="4">
    <source>
        <dbReference type="ARBA" id="ARBA00022989"/>
    </source>
</evidence>
<reference evidence="11" key="5">
    <citation type="submission" date="2025-09" db="UniProtKB">
        <authorList>
            <consortium name="Ensembl"/>
        </authorList>
    </citation>
    <scope>IDENTIFICATION</scope>
</reference>
<keyword evidence="7" id="KW-0325">Glycoprotein</keyword>
<dbReference type="Gene3D" id="2.60.40.10">
    <property type="entry name" value="Immunoglobulins"/>
    <property type="match status" value="3"/>
</dbReference>
<dbReference type="KEGG" id="cmk:103177953"/>
<comment type="subcellular location">
    <subcellularLocation>
        <location evidence="1">Membrane</location>
        <topology evidence="1">Single-pass type I membrane protein</topology>
    </subcellularLocation>
</comment>
<dbReference type="PANTHER" id="PTHR23037:SF46">
    <property type="entry name" value="INTERLEUKIN 5 RECEPTOR SUBUNIT ALPHA"/>
    <property type="match status" value="1"/>
</dbReference>
<evidence type="ECO:0000256" key="2">
    <source>
        <dbReference type="ARBA" id="ARBA00022692"/>
    </source>
</evidence>
<dbReference type="GO" id="GO:0009897">
    <property type="term" value="C:external side of plasma membrane"/>
    <property type="evidence" value="ECO:0007669"/>
    <property type="project" value="TreeGrafter"/>
</dbReference>
<dbReference type="Ensembl" id="ENSCMIT00000022493.1">
    <property type="protein sequence ID" value="ENSCMIP00000022106.1"/>
    <property type="gene ID" value="ENSCMIG00000010025.1"/>
</dbReference>
<dbReference type="OrthoDB" id="9940625at2759"/>
<evidence type="ECO:0000256" key="8">
    <source>
        <dbReference type="SAM" id="Phobius"/>
    </source>
</evidence>
<dbReference type="AlphaFoldDB" id="A0A4W3I3U9"/>
<evidence type="ECO:0000256" key="1">
    <source>
        <dbReference type="ARBA" id="ARBA00004479"/>
    </source>
</evidence>
<dbReference type="Pfam" id="PF18001">
    <property type="entry name" value="Il13Ra_Ig"/>
    <property type="match status" value="1"/>
</dbReference>
<name>A0A4W3I3U9_CALMI</name>
<keyword evidence="5 8" id="KW-0472">Membrane</keyword>
<accession>A0A4W3I3U9</accession>
<dbReference type="InterPro" id="IPR015321">
    <property type="entry name" value="TypeI_recpt_CBD"/>
</dbReference>
<dbReference type="GeneID" id="103177953"/>
<keyword evidence="2 8" id="KW-0812">Transmembrane</keyword>